<keyword evidence="2" id="KW-1185">Reference proteome</keyword>
<protein>
    <submittedName>
        <fullName evidence="1">Uncharacterized protein</fullName>
    </submittedName>
</protein>
<dbReference type="RefSeq" id="WP_162670868.1">
    <property type="nucleotide sequence ID" value="NZ_LR593886.1"/>
</dbReference>
<accession>A0A6P2D6Y9</accession>
<evidence type="ECO:0000313" key="1">
    <source>
        <dbReference type="EMBL" id="VTR96687.1"/>
    </source>
</evidence>
<evidence type="ECO:0000313" key="2">
    <source>
        <dbReference type="Proteomes" id="UP000464178"/>
    </source>
</evidence>
<gene>
    <name evidence="1" type="ORF">SOIL9_10960</name>
</gene>
<sequence>MKITMCIAAVLVAALGGAPVDVTKGTVRNLMATIEDFQRPRSAAPKLIEIVSADALAKAPVFRDDDGREAIGKQVDFSKEKLVVFAWKGSGTDEISHSPADKDGKIGFTFRAGTGEDVRESRVRAFAVPKDSKIELKVQEP</sequence>
<dbReference type="AlphaFoldDB" id="A0A6P2D6Y9"/>
<dbReference type="Proteomes" id="UP000464178">
    <property type="component" value="Chromosome"/>
</dbReference>
<proteinExistence type="predicted"/>
<dbReference type="EMBL" id="LR593886">
    <property type="protein sequence ID" value="VTR96687.1"/>
    <property type="molecule type" value="Genomic_DNA"/>
</dbReference>
<dbReference type="KEGG" id="gms:SOIL9_10960"/>
<reference evidence="1 2" key="1">
    <citation type="submission" date="2019-05" db="EMBL/GenBank/DDBJ databases">
        <authorList>
            <consortium name="Science for Life Laboratories"/>
        </authorList>
    </citation>
    <scope>NUCLEOTIDE SEQUENCE [LARGE SCALE GENOMIC DNA]</scope>
    <source>
        <strain evidence="1">Soil9</strain>
    </source>
</reference>
<organism evidence="1 2">
    <name type="scientific">Gemmata massiliana</name>
    <dbReference type="NCBI Taxonomy" id="1210884"/>
    <lineage>
        <taxon>Bacteria</taxon>
        <taxon>Pseudomonadati</taxon>
        <taxon>Planctomycetota</taxon>
        <taxon>Planctomycetia</taxon>
        <taxon>Gemmatales</taxon>
        <taxon>Gemmataceae</taxon>
        <taxon>Gemmata</taxon>
    </lineage>
</organism>
<name>A0A6P2D6Y9_9BACT</name>